<dbReference type="WBParaSite" id="L893_g31431.t1">
    <property type="protein sequence ID" value="L893_g31431.t1"/>
    <property type="gene ID" value="L893_g31431"/>
</dbReference>
<evidence type="ECO:0000313" key="2">
    <source>
        <dbReference type="Proteomes" id="UP000095287"/>
    </source>
</evidence>
<feature type="region of interest" description="Disordered" evidence="1">
    <location>
        <begin position="238"/>
        <end position="259"/>
    </location>
</feature>
<keyword evidence="2" id="KW-1185">Reference proteome</keyword>
<name>A0A1I7ZZD2_9BILA</name>
<reference evidence="3" key="1">
    <citation type="submission" date="2016-11" db="UniProtKB">
        <authorList>
            <consortium name="WormBaseParasite"/>
        </authorList>
    </citation>
    <scope>IDENTIFICATION</scope>
</reference>
<accession>A0A1I7ZZD2</accession>
<dbReference type="AlphaFoldDB" id="A0A1I7ZZD2"/>
<protein>
    <submittedName>
        <fullName evidence="3">Secreted protein</fullName>
    </submittedName>
</protein>
<feature type="compositionally biased region" description="Basic residues" evidence="1">
    <location>
        <begin position="250"/>
        <end position="259"/>
    </location>
</feature>
<evidence type="ECO:0000256" key="1">
    <source>
        <dbReference type="SAM" id="MobiDB-lite"/>
    </source>
</evidence>
<sequence>MFGPLAVVCSFARKTLSAGLVITARQRHQKNSFLLGQSGVLFIIERSVVLLESFTWNLQSGKELKRRVKGFLNSGSLKQDRILRRPRISSSLESSEDTYLTLLLPTLHLKAHVAFHVDSQNRTLPGDSARLLSADSWRSRESGAGSLLCYKCQVLCSNRLGPPPTSLPRQENRRSAVVDLIGVLQEVTYMMTCKTLRASPFLHVLLDLLDLSQNSLEFGLKLWGSLLHGPGDLVSSHLPRHIPRSLSPKSLKKQKINTE</sequence>
<organism evidence="2 3">
    <name type="scientific">Steinernema glaseri</name>
    <dbReference type="NCBI Taxonomy" id="37863"/>
    <lineage>
        <taxon>Eukaryota</taxon>
        <taxon>Metazoa</taxon>
        <taxon>Ecdysozoa</taxon>
        <taxon>Nematoda</taxon>
        <taxon>Chromadorea</taxon>
        <taxon>Rhabditida</taxon>
        <taxon>Tylenchina</taxon>
        <taxon>Panagrolaimomorpha</taxon>
        <taxon>Strongyloidoidea</taxon>
        <taxon>Steinernematidae</taxon>
        <taxon>Steinernema</taxon>
    </lineage>
</organism>
<proteinExistence type="predicted"/>
<dbReference type="Proteomes" id="UP000095287">
    <property type="component" value="Unplaced"/>
</dbReference>
<evidence type="ECO:0000313" key="3">
    <source>
        <dbReference type="WBParaSite" id="L893_g31431.t1"/>
    </source>
</evidence>